<dbReference type="AlphaFoldDB" id="A0A8T2PJ13"/>
<protein>
    <submittedName>
        <fullName evidence="1">Uncharacterized protein</fullName>
    </submittedName>
</protein>
<comment type="caution">
    <text evidence="1">The sequence shown here is derived from an EMBL/GenBank/DDBJ whole genome shotgun (WGS) entry which is preliminary data.</text>
</comment>
<evidence type="ECO:0000313" key="1">
    <source>
        <dbReference type="EMBL" id="KAG9352189.1"/>
    </source>
</evidence>
<reference evidence="1" key="1">
    <citation type="thesis" date="2021" institute="BYU ScholarsArchive" country="Provo, UT, USA">
        <title>Applications of and Algorithms for Genome Assembly and Genomic Analyses with an Emphasis on Marine Teleosts.</title>
        <authorList>
            <person name="Pickett B.D."/>
        </authorList>
    </citation>
    <scope>NUCLEOTIDE SEQUENCE</scope>
    <source>
        <strain evidence="1">HI-2016</strain>
    </source>
</reference>
<evidence type="ECO:0000313" key="2">
    <source>
        <dbReference type="Proteomes" id="UP000824540"/>
    </source>
</evidence>
<accession>A0A8T2PJ13</accession>
<dbReference type="EMBL" id="JAFBMS010000005">
    <property type="protein sequence ID" value="KAG9352189.1"/>
    <property type="molecule type" value="Genomic_DNA"/>
</dbReference>
<proteinExistence type="predicted"/>
<keyword evidence="2" id="KW-1185">Reference proteome</keyword>
<sequence>MAQGLSGEEREGGREGGIRGVIYETGRGTQIEFRTFPHPPPNTLCLNNVPEWRGECDSTQAPHPSQPHTS</sequence>
<organism evidence="1 2">
    <name type="scientific">Albula glossodonta</name>
    <name type="common">roundjaw bonefish</name>
    <dbReference type="NCBI Taxonomy" id="121402"/>
    <lineage>
        <taxon>Eukaryota</taxon>
        <taxon>Metazoa</taxon>
        <taxon>Chordata</taxon>
        <taxon>Craniata</taxon>
        <taxon>Vertebrata</taxon>
        <taxon>Euteleostomi</taxon>
        <taxon>Actinopterygii</taxon>
        <taxon>Neopterygii</taxon>
        <taxon>Teleostei</taxon>
        <taxon>Albuliformes</taxon>
        <taxon>Albulidae</taxon>
        <taxon>Albula</taxon>
    </lineage>
</organism>
<gene>
    <name evidence="1" type="ORF">JZ751_020602</name>
</gene>
<name>A0A8T2PJ13_9TELE</name>
<dbReference type="Proteomes" id="UP000824540">
    <property type="component" value="Unassembled WGS sequence"/>
</dbReference>